<dbReference type="PROSITE" id="PS50943">
    <property type="entry name" value="HTH_CROC1"/>
    <property type="match status" value="1"/>
</dbReference>
<evidence type="ECO:0000313" key="3">
    <source>
        <dbReference type="Proteomes" id="UP000262142"/>
    </source>
</evidence>
<reference evidence="2 3" key="1">
    <citation type="submission" date="2018-09" db="EMBL/GenBank/DDBJ databases">
        <authorList>
            <consortium name="Pathogen Informatics"/>
        </authorList>
    </citation>
    <scope>NUCLEOTIDE SEQUENCE [LARGE SCALE GENOMIC DNA]</scope>
    <source>
        <strain evidence="2 3">OH-22767</strain>
    </source>
</reference>
<dbReference type="GO" id="GO:0003677">
    <property type="term" value="F:DNA binding"/>
    <property type="evidence" value="ECO:0007669"/>
    <property type="project" value="InterPro"/>
</dbReference>
<dbReference type="OrthoDB" id="3034420at2"/>
<dbReference type="InterPro" id="IPR010982">
    <property type="entry name" value="Lambda_DNA-bd_dom_sf"/>
</dbReference>
<keyword evidence="3" id="KW-1185">Reference proteome</keyword>
<feature type="domain" description="HTH cro/C1-type" evidence="1">
    <location>
        <begin position="6"/>
        <end position="58"/>
    </location>
</feature>
<name>A0A383U341_9FLAO</name>
<dbReference type="RefSeq" id="WP_119059903.1">
    <property type="nucleotide sequence ID" value="NZ_UNSC01000012.1"/>
</dbReference>
<sequence>MTSEELRKKRSEANLTQKELADLLHSSRKTINSYENGYTIPDAKVKLINNVFNELEEIKLEKKSKNQYPELEVTKSNIYTENEFNVTSLISLQRETIEIAKELTEIIKTSQKQINKLIEIINDK</sequence>
<organism evidence="2 3">
    <name type="scientific">Candidatus Ornithobacterium hominis</name>
    <dbReference type="NCBI Taxonomy" id="2497989"/>
    <lineage>
        <taxon>Bacteria</taxon>
        <taxon>Pseudomonadati</taxon>
        <taxon>Bacteroidota</taxon>
        <taxon>Flavobacteriia</taxon>
        <taxon>Flavobacteriales</taxon>
        <taxon>Weeksellaceae</taxon>
        <taxon>Ornithobacterium</taxon>
    </lineage>
</organism>
<dbReference type="AlphaFoldDB" id="A0A383U341"/>
<proteinExistence type="predicted"/>
<evidence type="ECO:0000259" key="1">
    <source>
        <dbReference type="PROSITE" id="PS50943"/>
    </source>
</evidence>
<dbReference type="InterPro" id="IPR001387">
    <property type="entry name" value="Cro/C1-type_HTH"/>
</dbReference>
<dbReference type="SMART" id="SM00530">
    <property type="entry name" value="HTH_XRE"/>
    <property type="match status" value="1"/>
</dbReference>
<gene>
    <name evidence="2" type="ORF">SAMEA104719789_01768</name>
</gene>
<dbReference type="Gene3D" id="1.10.260.40">
    <property type="entry name" value="lambda repressor-like DNA-binding domains"/>
    <property type="match status" value="1"/>
</dbReference>
<dbReference type="EMBL" id="UNSC01000012">
    <property type="protein sequence ID" value="SZD74342.1"/>
    <property type="molecule type" value="Genomic_DNA"/>
</dbReference>
<dbReference type="CDD" id="cd00093">
    <property type="entry name" value="HTH_XRE"/>
    <property type="match status" value="1"/>
</dbReference>
<evidence type="ECO:0000313" key="2">
    <source>
        <dbReference type="EMBL" id="SZD74342.1"/>
    </source>
</evidence>
<dbReference type="Pfam" id="PF01381">
    <property type="entry name" value="HTH_3"/>
    <property type="match status" value="1"/>
</dbReference>
<dbReference type="SUPFAM" id="SSF47413">
    <property type="entry name" value="lambda repressor-like DNA-binding domains"/>
    <property type="match status" value="1"/>
</dbReference>
<dbReference type="Proteomes" id="UP000262142">
    <property type="component" value="Unassembled WGS sequence"/>
</dbReference>
<protein>
    <submittedName>
        <fullName evidence="2">Putative zinc finger/helix-turn-helix protein, YgiT family</fullName>
    </submittedName>
</protein>
<accession>A0A383U341</accession>